<keyword evidence="1" id="KW-1133">Transmembrane helix</keyword>
<feature type="transmembrane region" description="Helical" evidence="1">
    <location>
        <begin position="276"/>
        <end position="294"/>
    </location>
</feature>
<dbReference type="Pfam" id="PF01790">
    <property type="entry name" value="LGT"/>
    <property type="match status" value="1"/>
</dbReference>
<feature type="transmembrane region" description="Helical" evidence="1">
    <location>
        <begin position="6"/>
        <end position="25"/>
    </location>
</feature>
<evidence type="ECO:0000313" key="2">
    <source>
        <dbReference type="EMBL" id="BDV44515.1"/>
    </source>
</evidence>
<feature type="transmembrane region" description="Helical" evidence="1">
    <location>
        <begin position="51"/>
        <end position="76"/>
    </location>
</feature>
<dbReference type="Proteomes" id="UP001317705">
    <property type="component" value="Chromosome"/>
</dbReference>
<name>A0ABN6VVW2_9BACT</name>
<reference evidence="2 3" key="1">
    <citation type="submission" date="2022-12" db="EMBL/GenBank/DDBJ databases">
        <title>Polyphasic characterization of Geotalea uranireducens NIT-SL11 newly isolated from a complex of sewage sludge and microbially reduced graphene oxide.</title>
        <authorList>
            <person name="Xie L."/>
            <person name="Yoshida N."/>
            <person name="Meng L."/>
        </authorList>
    </citation>
    <scope>NUCLEOTIDE SEQUENCE [LARGE SCALE GENOMIC DNA]</scope>
    <source>
        <strain evidence="2 3">NIT-SL11</strain>
    </source>
</reference>
<dbReference type="RefSeq" id="WP_282000613.1">
    <property type="nucleotide sequence ID" value="NZ_AP027151.1"/>
</dbReference>
<feature type="transmembrane region" description="Helical" evidence="1">
    <location>
        <begin position="142"/>
        <end position="160"/>
    </location>
</feature>
<accession>A0ABN6VVW2</accession>
<proteinExistence type="predicted"/>
<evidence type="ECO:0000256" key="1">
    <source>
        <dbReference type="SAM" id="Phobius"/>
    </source>
</evidence>
<gene>
    <name evidence="2" type="ORF">GURASL_34380</name>
</gene>
<feature type="transmembrane region" description="Helical" evidence="1">
    <location>
        <begin position="82"/>
        <end position="102"/>
    </location>
</feature>
<dbReference type="InterPro" id="IPR001640">
    <property type="entry name" value="Lgt"/>
</dbReference>
<evidence type="ECO:0000313" key="3">
    <source>
        <dbReference type="Proteomes" id="UP001317705"/>
    </source>
</evidence>
<evidence type="ECO:0008006" key="4">
    <source>
        <dbReference type="Google" id="ProtNLM"/>
    </source>
</evidence>
<feature type="transmembrane region" description="Helical" evidence="1">
    <location>
        <begin position="109"/>
        <end position="130"/>
    </location>
</feature>
<protein>
    <recommendedName>
        <fullName evidence="4">Prolipoprotein diacylglyceryl transferase</fullName>
    </recommendedName>
</protein>
<organism evidence="2 3">
    <name type="scientific">Geotalea uraniireducens</name>
    <dbReference type="NCBI Taxonomy" id="351604"/>
    <lineage>
        <taxon>Bacteria</taxon>
        <taxon>Pseudomonadati</taxon>
        <taxon>Thermodesulfobacteriota</taxon>
        <taxon>Desulfuromonadia</taxon>
        <taxon>Geobacterales</taxon>
        <taxon>Geobacteraceae</taxon>
        <taxon>Geotalea</taxon>
    </lineage>
</organism>
<feature type="transmembrane region" description="Helical" evidence="1">
    <location>
        <begin position="223"/>
        <end position="256"/>
    </location>
</feature>
<keyword evidence="1" id="KW-0472">Membrane</keyword>
<keyword evidence="1" id="KW-0812">Transmembrane</keyword>
<dbReference type="EMBL" id="AP027151">
    <property type="protein sequence ID" value="BDV44515.1"/>
    <property type="molecule type" value="Genomic_DNA"/>
</dbReference>
<sequence length="350" mass="37297">MSSFGFLAVITVALILYFWWGFTVLPGERWQILAAVPVSKSAPGAWRGVNLTWYGLLTANAYVVAVTHLFILLGALRIPRGGVALLAVALLAICVPASRLVARLVEKKAHTFTVGGAVFVGIVVAPWLILLLNRTAGTAHGFFLPPLATLAAIAIAYSFGEGLGRLACISFGCCYGKPLRDAPAPLRRLFAGRGFIFSGPLKKITYAHGLDGVAVLPVQAITAVLYALCGLVATALFLAGKTGVAFVTATAVTQLWRFLSEMLRADYRGEGRVSPYQIMGVLGVVYAGGAAFLLRNQPWRGADLAGAVAALWQPATIVFLQALWLAIFLYAGRSTVTGAELSFHVHRERV</sequence>
<feature type="transmembrane region" description="Helical" evidence="1">
    <location>
        <begin position="306"/>
        <end position="331"/>
    </location>
</feature>
<keyword evidence="3" id="KW-1185">Reference proteome</keyword>